<dbReference type="Proteomes" id="UP001200145">
    <property type="component" value="Unassembled WGS sequence"/>
</dbReference>
<evidence type="ECO:0000259" key="2">
    <source>
        <dbReference type="Pfam" id="PF01266"/>
    </source>
</evidence>
<dbReference type="Pfam" id="PF01266">
    <property type="entry name" value="DAO"/>
    <property type="match status" value="1"/>
</dbReference>
<keyword evidence="4" id="KW-1185">Reference proteome</keyword>
<dbReference type="InterPro" id="IPR036188">
    <property type="entry name" value="FAD/NAD-bd_sf"/>
</dbReference>
<dbReference type="Gene3D" id="3.30.9.10">
    <property type="entry name" value="D-Amino Acid Oxidase, subunit A, domain 2"/>
    <property type="match status" value="1"/>
</dbReference>
<dbReference type="PANTHER" id="PTHR13847:SF289">
    <property type="entry name" value="GLYCINE OXIDASE"/>
    <property type="match status" value="1"/>
</dbReference>
<dbReference type="InterPro" id="IPR006076">
    <property type="entry name" value="FAD-dep_OxRdtase"/>
</dbReference>
<dbReference type="RefSeq" id="WP_234866569.1">
    <property type="nucleotide sequence ID" value="NZ_JAKEVY010000003.1"/>
</dbReference>
<feature type="domain" description="FAD dependent oxidoreductase" evidence="2">
    <location>
        <begin position="3"/>
        <end position="393"/>
    </location>
</feature>
<dbReference type="SUPFAM" id="SSF54373">
    <property type="entry name" value="FAD-linked reductases, C-terminal domain"/>
    <property type="match status" value="1"/>
</dbReference>
<organism evidence="3 4">
    <name type="scientific">Flavihumibacter fluminis</name>
    <dbReference type="NCBI Taxonomy" id="2909236"/>
    <lineage>
        <taxon>Bacteria</taxon>
        <taxon>Pseudomonadati</taxon>
        <taxon>Bacteroidota</taxon>
        <taxon>Chitinophagia</taxon>
        <taxon>Chitinophagales</taxon>
        <taxon>Chitinophagaceae</taxon>
        <taxon>Flavihumibacter</taxon>
    </lineage>
</organism>
<reference evidence="3 4" key="1">
    <citation type="submission" date="2022-01" db="EMBL/GenBank/DDBJ databases">
        <title>Flavihumibacter sp. nov., isolated from sediment of a river.</title>
        <authorList>
            <person name="Liu H."/>
        </authorList>
    </citation>
    <scope>NUCLEOTIDE SEQUENCE [LARGE SCALE GENOMIC DNA]</scope>
    <source>
        <strain evidence="3 4">RY-1</strain>
    </source>
</reference>
<name>A0ABS9BIS6_9BACT</name>
<dbReference type="SUPFAM" id="SSF51905">
    <property type="entry name" value="FAD/NAD(P)-binding domain"/>
    <property type="match status" value="1"/>
</dbReference>
<comment type="caution">
    <text evidence="3">The sequence shown here is derived from an EMBL/GenBank/DDBJ whole genome shotgun (WGS) entry which is preliminary data.</text>
</comment>
<keyword evidence="1" id="KW-0560">Oxidoreductase</keyword>
<gene>
    <name evidence="3" type="ORF">L0U88_13360</name>
</gene>
<evidence type="ECO:0000313" key="3">
    <source>
        <dbReference type="EMBL" id="MCF1715619.1"/>
    </source>
</evidence>
<proteinExistence type="predicted"/>
<protein>
    <submittedName>
        <fullName evidence="3">FAD-dependent oxidoreductase</fullName>
    </submittedName>
</protein>
<evidence type="ECO:0000256" key="1">
    <source>
        <dbReference type="ARBA" id="ARBA00023002"/>
    </source>
</evidence>
<dbReference type="Gene3D" id="3.50.50.60">
    <property type="entry name" value="FAD/NAD(P)-binding domain"/>
    <property type="match status" value="2"/>
</dbReference>
<dbReference type="PANTHER" id="PTHR13847">
    <property type="entry name" value="SARCOSINE DEHYDROGENASE-RELATED"/>
    <property type="match status" value="1"/>
</dbReference>
<sequence>MKAVIIGGGIIGLSSAYYLSEAGWEVEVLEAGDFADNCSYGNLGMVVPSHFVPLAAPGIVAQGVRWMFNSSSPFYIKPGLNSKLINWGLKFLRSANAKQAEAAARPLLELNLFSKSLYEELATQLNFGLKKKGILMYFKTESVAEEENHLAEKARAMGLDAIYLNRQELLHLEPEQQPDVLGAVHYRCDAHLHPNAVMREMINILKQKGVILSAGKPLQKIVRDQDQIREIIAGGESIKADLFVMASGSWLPETMKQAGISIPLMPGKGYSFTGNEGGPSLRIPAILCEARVAITPMAGQLRFGGTMELAGFQHKVNMNRVRGIVESVPNYFPAMKLEMPQEKEVWYGFRPCSPDGLPYIGFAKNSRNLLVAGGHAMMGLSLGPATGKLIAELAQSKSTSVDISAFDPNRFS</sequence>
<dbReference type="EMBL" id="JAKEVY010000003">
    <property type="protein sequence ID" value="MCF1715619.1"/>
    <property type="molecule type" value="Genomic_DNA"/>
</dbReference>
<accession>A0ABS9BIS6</accession>
<evidence type="ECO:0000313" key="4">
    <source>
        <dbReference type="Proteomes" id="UP001200145"/>
    </source>
</evidence>